<dbReference type="Gene3D" id="1.10.357.10">
    <property type="entry name" value="Tetracycline Repressor, domain 2"/>
    <property type="match status" value="1"/>
</dbReference>
<evidence type="ECO:0000256" key="1">
    <source>
        <dbReference type="ARBA" id="ARBA00023015"/>
    </source>
</evidence>
<keyword evidence="3" id="KW-0804">Transcription</keyword>
<dbReference type="PROSITE" id="PS50977">
    <property type="entry name" value="HTH_TETR_2"/>
    <property type="match status" value="1"/>
</dbReference>
<dbReference type="InterPro" id="IPR009057">
    <property type="entry name" value="Homeodomain-like_sf"/>
</dbReference>
<dbReference type="PROSITE" id="PS01081">
    <property type="entry name" value="HTH_TETR_1"/>
    <property type="match status" value="1"/>
</dbReference>
<evidence type="ECO:0000313" key="7">
    <source>
        <dbReference type="Proteomes" id="UP000315677"/>
    </source>
</evidence>
<dbReference type="PANTHER" id="PTHR30055">
    <property type="entry name" value="HTH-TYPE TRANSCRIPTIONAL REGULATOR RUTR"/>
    <property type="match status" value="1"/>
</dbReference>
<keyword evidence="2 4" id="KW-0238">DNA-binding</keyword>
<dbReference type="PRINTS" id="PR00455">
    <property type="entry name" value="HTHTETR"/>
</dbReference>
<dbReference type="InterPro" id="IPR050109">
    <property type="entry name" value="HTH-type_TetR-like_transc_reg"/>
</dbReference>
<dbReference type="PANTHER" id="PTHR30055:SF238">
    <property type="entry name" value="MYCOFACTOCIN BIOSYNTHESIS TRANSCRIPTIONAL REGULATOR MFTR-RELATED"/>
    <property type="match status" value="1"/>
</dbReference>
<accession>A0A543DZR3</accession>
<evidence type="ECO:0000259" key="5">
    <source>
        <dbReference type="PROSITE" id="PS50977"/>
    </source>
</evidence>
<dbReference type="InterPro" id="IPR001647">
    <property type="entry name" value="HTH_TetR"/>
</dbReference>
<gene>
    <name evidence="6" type="ORF">FB558_1549</name>
</gene>
<sequence>MSVTVITTLAAMSRWEPDARGRMIRAAMELFAERGFEQTTAGDIAESAGVTERTFFRHFTDKREVLFDGSEAMQQTVRDAILAAAPDLPPLDAALAGVAAAAGLLEDRHDHAVRRARIIAANPALQERELLKLAAMADVTTGGLRARGVPEPSASLAAQSAVTVFQVAFTRWVTDDGAPGFADCIAEAAVALRALR</sequence>
<evidence type="ECO:0000313" key="6">
    <source>
        <dbReference type="EMBL" id="TQM14774.1"/>
    </source>
</evidence>
<name>A0A543DZR3_9PSEU</name>
<feature type="DNA-binding region" description="H-T-H motif" evidence="4">
    <location>
        <begin position="40"/>
        <end position="59"/>
    </location>
</feature>
<proteinExistence type="predicted"/>
<comment type="caution">
    <text evidence="6">The sequence shown here is derived from an EMBL/GenBank/DDBJ whole genome shotgun (WGS) entry which is preliminary data.</text>
</comment>
<feature type="domain" description="HTH tetR-type" evidence="5">
    <location>
        <begin position="17"/>
        <end position="77"/>
    </location>
</feature>
<evidence type="ECO:0000256" key="3">
    <source>
        <dbReference type="ARBA" id="ARBA00023163"/>
    </source>
</evidence>
<dbReference type="GO" id="GO:0003700">
    <property type="term" value="F:DNA-binding transcription factor activity"/>
    <property type="evidence" value="ECO:0007669"/>
    <property type="project" value="TreeGrafter"/>
</dbReference>
<organism evidence="6 7">
    <name type="scientific">Pseudonocardia kunmingensis</name>
    <dbReference type="NCBI Taxonomy" id="630975"/>
    <lineage>
        <taxon>Bacteria</taxon>
        <taxon>Bacillati</taxon>
        <taxon>Actinomycetota</taxon>
        <taxon>Actinomycetes</taxon>
        <taxon>Pseudonocardiales</taxon>
        <taxon>Pseudonocardiaceae</taxon>
        <taxon>Pseudonocardia</taxon>
    </lineage>
</organism>
<dbReference type="SUPFAM" id="SSF46689">
    <property type="entry name" value="Homeodomain-like"/>
    <property type="match status" value="1"/>
</dbReference>
<evidence type="ECO:0000256" key="4">
    <source>
        <dbReference type="PROSITE-ProRule" id="PRU00335"/>
    </source>
</evidence>
<dbReference type="EMBL" id="VFPA01000001">
    <property type="protein sequence ID" value="TQM14774.1"/>
    <property type="molecule type" value="Genomic_DNA"/>
</dbReference>
<dbReference type="Proteomes" id="UP000315677">
    <property type="component" value="Unassembled WGS sequence"/>
</dbReference>
<keyword evidence="1" id="KW-0805">Transcription regulation</keyword>
<dbReference type="InterPro" id="IPR023772">
    <property type="entry name" value="DNA-bd_HTH_TetR-type_CS"/>
</dbReference>
<reference evidence="6 7" key="1">
    <citation type="submission" date="2019-06" db="EMBL/GenBank/DDBJ databases">
        <title>Sequencing the genomes of 1000 actinobacteria strains.</title>
        <authorList>
            <person name="Klenk H.-P."/>
        </authorList>
    </citation>
    <scope>NUCLEOTIDE SEQUENCE [LARGE SCALE GENOMIC DNA]</scope>
    <source>
        <strain evidence="6 7">DSM 45301</strain>
    </source>
</reference>
<dbReference type="Pfam" id="PF00440">
    <property type="entry name" value="TetR_N"/>
    <property type="match status" value="1"/>
</dbReference>
<dbReference type="AlphaFoldDB" id="A0A543DZR3"/>
<evidence type="ECO:0000256" key="2">
    <source>
        <dbReference type="ARBA" id="ARBA00023125"/>
    </source>
</evidence>
<protein>
    <submittedName>
        <fullName evidence="6">TetR family transcriptional regulator</fullName>
    </submittedName>
</protein>
<dbReference type="GO" id="GO:0000976">
    <property type="term" value="F:transcription cis-regulatory region binding"/>
    <property type="evidence" value="ECO:0007669"/>
    <property type="project" value="TreeGrafter"/>
</dbReference>
<keyword evidence="7" id="KW-1185">Reference proteome</keyword>